<evidence type="ECO:0000256" key="3">
    <source>
        <dbReference type="PROSITE-ProRule" id="PRU01100"/>
    </source>
</evidence>
<feature type="compositionally biased region" description="Basic and acidic residues" evidence="4">
    <location>
        <begin position="187"/>
        <end position="205"/>
    </location>
</feature>
<proteinExistence type="inferred from homology"/>
<keyword evidence="8" id="KW-1185">Reference proteome</keyword>
<feature type="active site" description="Proton donor" evidence="3">
    <location>
        <position position="433"/>
    </location>
</feature>
<feature type="compositionally biased region" description="Basic and acidic residues" evidence="4">
    <location>
        <begin position="164"/>
        <end position="176"/>
    </location>
</feature>
<evidence type="ECO:0000313" key="7">
    <source>
        <dbReference type="EMBL" id="MCD5310198.1"/>
    </source>
</evidence>
<comment type="caution">
    <text evidence="7">The sequence shown here is derived from an EMBL/GenBank/DDBJ whole genome shotgun (WGS) entry which is preliminary data.</text>
</comment>
<comment type="similarity">
    <text evidence="3">Belongs to the glycosyl hydrolase 26 family.</text>
</comment>
<keyword evidence="5" id="KW-0812">Transmembrane</keyword>
<feature type="compositionally biased region" description="Basic and acidic residues" evidence="4">
    <location>
        <begin position="18"/>
        <end position="30"/>
    </location>
</feature>
<feature type="compositionally biased region" description="Basic and acidic residues" evidence="4">
    <location>
        <begin position="135"/>
        <end position="157"/>
    </location>
</feature>
<gene>
    <name evidence="7" type="ORF">LR394_04770</name>
</gene>
<keyword evidence="5" id="KW-1133">Transmembrane helix</keyword>
<dbReference type="EMBL" id="JAJOMB010000002">
    <property type="protein sequence ID" value="MCD5310198.1"/>
    <property type="molecule type" value="Genomic_DNA"/>
</dbReference>
<evidence type="ECO:0000256" key="2">
    <source>
        <dbReference type="ARBA" id="ARBA00023295"/>
    </source>
</evidence>
<evidence type="ECO:0000259" key="6">
    <source>
        <dbReference type="PROSITE" id="PS51764"/>
    </source>
</evidence>
<sequence length="628" mass="70097">MPERPVRPTHPFLTEPEDPSRGGRNERDQRAWPADGQQPAFDDESGRGSADWSGADWSNAEVRGGDRYDSEPGFGNPHRTDRHESDRFGGYGFDSADRGSADRGSAGRGDRGWDDGGRDSGGWDGGGRDSGGWDDGGRDYGGRQRDSWDEQPDERVPRGWAGRADQRGQSPDRRNQGSDQRNQGSEQRSRRPQSERPEQPEDRPARTRSSRLGPLTAASGVINLVRRRPSFDDLVPQDDGPGRRPPNNPESFRRPKKRDRRPLIFGAGALALLLVIVGVFYAMGRGGDDASTGQASVSTPGQVVAPDDSADEEKKAEATSGAEKKVKRGVFRGTSPSAVAAFEDQLGLDMQYVVDYSPRRTWDDIANPLSMLRTWQGTEYRMVFATAMLPGIKSEPSTLERGAQGDYNGYYETLAKNLVAYGQGDAILRLGWEANVSSFKWHPEGAEGNKHFKAYWREIVTTMRSVPGAEGLEFDWNVNNGGDSYDSTLFYPGNKYVDYIGVDVYDISWAEGSYPYPGQCNNECRRGHQELAWQNIMDANFGLNFWAGFAKSKKKPLSLPEWGIWERPDKQGGDDNPYFIEQMYKFVDDPRNNVAYQAYFEFDVGSKGTHQLSVQEKSLKRYIKLFGK</sequence>
<feature type="region of interest" description="Disordered" evidence="4">
    <location>
        <begin position="1"/>
        <end position="259"/>
    </location>
</feature>
<dbReference type="GO" id="GO:0004553">
    <property type="term" value="F:hydrolase activity, hydrolyzing O-glycosyl compounds"/>
    <property type="evidence" value="ECO:0007669"/>
    <property type="project" value="InterPro"/>
</dbReference>
<dbReference type="PROSITE" id="PS51764">
    <property type="entry name" value="GH26"/>
    <property type="match status" value="1"/>
</dbReference>
<accession>A0A9X1SXF7</accession>
<feature type="compositionally biased region" description="Gly residues" evidence="4">
    <location>
        <begin position="119"/>
        <end position="134"/>
    </location>
</feature>
<name>A0A9X1SXF7_9ACTN</name>
<evidence type="ECO:0000256" key="1">
    <source>
        <dbReference type="ARBA" id="ARBA00022801"/>
    </source>
</evidence>
<keyword evidence="1 3" id="KW-0378">Hydrolase</keyword>
<organism evidence="7 8">
    <name type="scientific">Kineosporia babensis</name>
    <dbReference type="NCBI Taxonomy" id="499548"/>
    <lineage>
        <taxon>Bacteria</taxon>
        <taxon>Bacillati</taxon>
        <taxon>Actinomycetota</taxon>
        <taxon>Actinomycetes</taxon>
        <taxon>Kineosporiales</taxon>
        <taxon>Kineosporiaceae</taxon>
        <taxon>Kineosporia</taxon>
    </lineage>
</organism>
<feature type="active site" description="Nucleophile" evidence="3">
    <location>
        <position position="561"/>
    </location>
</feature>
<dbReference type="Proteomes" id="UP001138997">
    <property type="component" value="Unassembled WGS sequence"/>
</dbReference>
<evidence type="ECO:0000256" key="5">
    <source>
        <dbReference type="SAM" id="Phobius"/>
    </source>
</evidence>
<feature type="domain" description="GH26" evidence="6">
    <location>
        <begin position="299"/>
        <end position="628"/>
    </location>
</feature>
<keyword evidence="2 3" id="KW-0326">Glycosidase</keyword>
<dbReference type="Pfam" id="PF02156">
    <property type="entry name" value="Glyco_hydro_26"/>
    <property type="match status" value="1"/>
</dbReference>
<protein>
    <recommendedName>
        <fullName evidence="6">GH26 domain-containing protein</fullName>
    </recommendedName>
</protein>
<dbReference type="InterPro" id="IPR017853">
    <property type="entry name" value="GH"/>
</dbReference>
<evidence type="ECO:0000256" key="4">
    <source>
        <dbReference type="SAM" id="MobiDB-lite"/>
    </source>
</evidence>
<evidence type="ECO:0000313" key="8">
    <source>
        <dbReference type="Proteomes" id="UP001138997"/>
    </source>
</evidence>
<dbReference type="RefSeq" id="WP_231439125.1">
    <property type="nucleotide sequence ID" value="NZ_JAJOMB010000002.1"/>
</dbReference>
<feature type="compositionally biased region" description="Basic and acidic residues" evidence="4">
    <location>
        <begin position="78"/>
        <end position="87"/>
    </location>
</feature>
<dbReference type="Gene3D" id="3.20.20.80">
    <property type="entry name" value="Glycosidases"/>
    <property type="match status" value="1"/>
</dbReference>
<feature type="region of interest" description="Disordered" evidence="4">
    <location>
        <begin position="288"/>
        <end position="322"/>
    </location>
</feature>
<dbReference type="InterPro" id="IPR022790">
    <property type="entry name" value="GH26_dom"/>
</dbReference>
<dbReference type="SUPFAM" id="SSF51445">
    <property type="entry name" value="(Trans)glycosidases"/>
    <property type="match status" value="1"/>
</dbReference>
<feature type="transmembrane region" description="Helical" evidence="5">
    <location>
        <begin position="263"/>
        <end position="283"/>
    </location>
</feature>
<feature type="compositionally biased region" description="Polar residues" evidence="4">
    <location>
        <begin position="291"/>
        <end position="301"/>
    </location>
</feature>
<reference evidence="7" key="1">
    <citation type="submission" date="2021-11" db="EMBL/GenBank/DDBJ databases">
        <title>Streptomyces corallinus and Kineosporia corallina sp. nov., two new coral-derived marine actinobacteria.</title>
        <authorList>
            <person name="Buangrab K."/>
            <person name="Sutthacheep M."/>
            <person name="Yeemin T."/>
            <person name="Harunari E."/>
            <person name="Igarashi Y."/>
            <person name="Sripreechasak P."/>
            <person name="Kanchanasin P."/>
            <person name="Tanasupawat S."/>
            <person name="Phongsopitanun W."/>
        </authorList>
    </citation>
    <scope>NUCLEOTIDE SEQUENCE</scope>
    <source>
        <strain evidence="7">JCM 31032</strain>
    </source>
</reference>
<feature type="compositionally biased region" description="Basic and acidic residues" evidence="4">
    <location>
        <begin position="108"/>
        <end position="118"/>
    </location>
</feature>
<keyword evidence="5" id="KW-0472">Membrane</keyword>
<dbReference type="AlphaFoldDB" id="A0A9X1SXF7"/>